<keyword evidence="5" id="KW-0813">Transport</keyword>
<dbReference type="GO" id="GO:0016192">
    <property type="term" value="P:vesicle-mediated transport"/>
    <property type="evidence" value="ECO:0007669"/>
    <property type="project" value="UniProtKB-KW"/>
</dbReference>
<gene>
    <name evidence="11" type="ORF">EG68_05511</name>
</gene>
<dbReference type="InterPro" id="IPR025876">
    <property type="entry name" value="TRAPPC11_C"/>
</dbReference>
<keyword evidence="6" id="KW-0931">ER-Golgi transport</keyword>
<evidence type="ECO:0000256" key="5">
    <source>
        <dbReference type="ARBA" id="ARBA00022448"/>
    </source>
</evidence>
<evidence type="ECO:0000256" key="8">
    <source>
        <dbReference type="SAM" id="MobiDB-lite"/>
    </source>
</evidence>
<comment type="function">
    <text evidence="1">Involved in endoplasmic reticulum to Golgi apparatus trafficking at a very early stage.</text>
</comment>
<evidence type="ECO:0000259" key="9">
    <source>
        <dbReference type="Pfam" id="PF11817"/>
    </source>
</evidence>
<keyword evidence="7" id="KW-0333">Golgi apparatus</keyword>
<reference evidence="11" key="1">
    <citation type="submission" date="2019-07" db="EMBL/GenBank/DDBJ databases">
        <title>Annotation for the trematode Paragonimus miyazaki's.</title>
        <authorList>
            <person name="Choi Y.-J."/>
        </authorList>
    </citation>
    <scope>NUCLEOTIDE SEQUENCE</scope>
    <source>
        <strain evidence="11">Japan</strain>
    </source>
</reference>
<feature type="compositionally biased region" description="Polar residues" evidence="8">
    <location>
        <begin position="81"/>
        <end position="96"/>
    </location>
</feature>
<organism evidence="11 12">
    <name type="scientific">Paragonimus skrjabini miyazakii</name>
    <dbReference type="NCBI Taxonomy" id="59628"/>
    <lineage>
        <taxon>Eukaryota</taxon>
        <taxon>Metazoa</taxon>
        <taxon>Spiralia</taxon>
        <taxon>Lophotrochozoa</taxon>
        <taxon>Platyhelminthes</taxon>
        <taxon>Trematoda</taxon>
        <taxon>Digenea</taxon>
        <taxon>Plagiorchiida</taxon>
        <taxon>Troglotremata</taxon>
        <taxon>Troglotrematidae</taxon>
        <taxon>Paragonimus</taxon>
    </lineage>
</organism>
<dbReference type="GO" id="GO:0005794">
    <property type="term" value="C:Golgi apparatus"/>
    <property type="evidence" value="ECO:0007669"/>
    <property type="project" value="UniProtKB-SubCell"/>
</dbReference>
<evidence type="ECO:0000256" key="2">
    <source>
        <dbReference type="ARBA" id="ARBA00004222"/>
    </source>
</evidence>
<evidence type="ECO:0000256" key="3">
    <source>
        <dbReference type="ARBA" id="ARBA00007051"/>
    </source>
</evidence>
<evidence type="ECO:0000256" key="6">
    <source>
        <dbReference type="ARBA" id="ARBA00022892"/>
    </source>
</evidence>
<dbReference type="EMBL" id="JTDE01002321">
    <property type="protein sequence ID" value="KAF7257535.1"/>
    <property type="molecule type" value="Genomic_DNA"/>
</dbReference>
<feature type="domain" description="Trafficking protein particle complex subunit 11 C-terminal" evidence="10">
    <location>
        <begin position="861"/>
        <end position="911"/>
    </location>
</feature>
<dbReference type="Proteomes" id="UP000822476">
    <property type="component" value="Unassembled WGS sequence"/>
</dbReference>
<evidence type="ECO:0000256" key="1">
    <source>
        <dbReference type="ARBA" id="ARBA00001995"/>
    </source>
</evidence>
<sequence>MGRRHPVVLMGAEYYRKGMYAKALSCYSGVLDKYRRERWWAIYTFVLRHILKCAYLIGQIDTFLSAGLELIGPSMRPSIRPSASSKRMNHNSTTRNSKSDSEFSRFHQETEKAYVGSRLNLNRLVPDGDSSATGLFSASSLESLLFELLEKRSDTDYVSYRKLEPKRSSTSHIILPRVLCDKSSKVHSDSLLSGSDKRAVQQVLFQLFQGIVPDLASVAPELGKASEETVKLWKQNLDVLDCDINAMTTAESLDEDFVTNCIKDEDQTQNKSIPSTRQLSLNVSRLHVCIECKVAFTEAQFTVDRPVQLVVFLRSNAPLPFDIHRISVDFLHQSTTASEMDSSGGRRRGDGTFRTSQSWSIPFRLESSDSIKAVLLCLDPHSLGQLIKVDTVQVDVSTTSGLLATTGQKSVVVTLVWNWSTPDDFAWSSPASSQVKSRHVHVDHTNRSALLPLTLVGLWDSASFPSVLERRFQQSLSVSVPHPNGFCTIAIPSFPPKWDLVGERLQTGVEERKSGLEVRLAHTPPALAREIYTIECNVTNTESVTVEKLNLSVNLSEKVASGSLEFDVTMSRNLKPKEPDQLAINDTSSMLKAAIPSGLSMQVTSTSSLDDLLPAEDRSCFLFIRCPTSGERSLCCRLTYLAHFPSPTAPNLLVALEPPDGTVYVPRVLHVDERSHTVSDDHIECRCVRTVVTEFGVLPPFEVAWQTMSIHQSPISDLIVDEPFLMQAHLTNSSPWDLKVLDTTFELSPSVVFVDGEQDVQIKNLSIRAGDRASQCQELKVTQVNQENEIVNLGLLKVRWCRDAQLTNDADRNIVVTTFQLLSCCVLELPVRVRANIPATNTVLMPMRVQFGLENRTIYPQELLIQMESAPHFMISGQIKLRLRLLPGSPQLLQYILLPLHAGHLALPRLRLTLSTNTASSPEEQQTLRLHMEEKMLRQIPTHVFVVPSGKRNSDVVLDSNFAEQLVPSL</sequence>
<dbReference type="PANTHER" id="PTHR14374:SF0">
    <property type="entry name" value="TRAFFICKING PROTEIN PARTICLE COMPLEX SUBUNIT 11"/>
    <property type="match status" value="1"/>
</dbReference>
<protein>
    <recommendedName>
        <fullName evidence="4">Trafficking protein particle complex subunit 11</fullName>
    </recommendedName>
</protein>
<dbReference type="Pfam" id="PF11817">
    <property type="entry name" value="Foie-gras_1"/>
    <property type="match status" value="1"/>
</dbReference>
<evidence type="ECO:0000256" key="4">
    <source>
        <dbReference type="ARBA" id="ARBA00021520"/>
    </source>
</evidence>
<evidence type="ECO:0000313" key="11">
    <source>
        <dbReference type="EMBL" id="KAF7257535.1"/>
    </source>
</evidence>
<comment type="similarity">
    <text evidence="3">Belongs to the TRAPPC11 family.</text>
</comment>
<comment type="subcellular location">
    <subcellularLocation>
        <location evidence="2">Golgi apparatus</location>
        <location evidence="2">cis-Golgi network</location>
    </subcellularLocation>
</comment>
<accession>A0A8S9YRD0</accession>
<dbReference type="AlphaFoldDB" id="A0A8S9YRD0"/>
<comment type="caution">
    <text evidence="11">The sequence shown here is derived from an EMBL/GenBank/DDBJ whole genome shotgun (WGS) entry which is preliminary data.</text>
</comment>
<proteinExistence type="inferred from homology"/>
<feature type="region of interest" description="Disordered" evidence="8">
    <location>
        <begin position="77"/>
        <end position="104"/>
    </location>
</feature>
<keyword evidence="12" id="KW-1185">Reference proteome</keyword>
<feature type="domain" description="Trafficking protein particle complex subunit 11" evidence="9">
    <location>
        <begin position="9"/>
        <end position="71"/>
    </location>
</feature>
<dbReference type="OrthoDB" id="6278596at2759"/>
<dbReference type="PANTHER" id="PTHR14374">
    <property type="entry name" value="FOIE GRAS"/>
    <property type="match status" value="1"/>
</dbReference>
<evidence type="ECO:0000313" key="12">
    <source>
        <dbReference type="Proteomes" id="UP000822476"/>
    </source>
</evidence>
<dbReference type="Pfam" id="PF12742">
    <property type="entry name" value="Gryzun-like"/>
    <property type="match status" value="1"/>
</dbReference>
<name>A0A8S9YRD0_9TREM</name>
<dbReference type="InterPro" id="IPR021773">
    <property type="entry name" value="TPC11"/>
</dbReference>
<evidence type="ECO:0000256" key="7">
    <source>
        <dbReference type="ARBA" id="ARBA00023034"/>
    </source>
</evidence>
<evidence type="ECO:0000259" key="10">
    <source>
        <dbReference type="Pfam" id="PF12742"/>
    </source>
</evidence>